<comment type="similarity">
    <text evidence="1">Belongs to the class-II pyridine nucleotide-disulfide oxidoreductase family.</text>
</comment>
<keyword evidence="6" id="KW-1185">Reference proteome</keyword>
<feature type="domain" description="FAD/NAD(P)-binding" evidence="4">
    <location>
        <begin position="9"/>
        <end position="312"/>
    </location>
</feature>
<dbReference type="InterPro" id="IPR036188">
    <property type="entry name" value="FAD/NAD-bd_sf"/>
</dbReference>
<evidence type="ECO:0000256" key="1">
    <source>
        <dbReference type="ARBA" id="ARBA00009333"/>
    </source>
</evidence>
<evidence type="ECO:0000259" key="4">
    <source>
        <dbReference type="Pfam" id="PF07992"/>
    </source>
</evidence>
<evidence type="ECO:0000313" key="6">
    <source>
        <dbReference type="Proteomes" id="UP000053201"/>
    </source>
</evidence>
<dbReference type="Proteomes" id="UP000053201">
    <property type="component" value="Unassembled WGS sequence"/>
</dbReference>
<dbReference type="STRING" id="645134.A0A0L0HA92"/>
<dbReference type="Pfam" id="PF07992">
    <property type="entry name" value="Pyr_redox_2"/>
    <property type="match status" value="1"/>
</dbReference>
<reference evidence="5 6" key="1">
    <citation type="submission" date="2009-08" db="EMBL/GenBank/DDBJ databases">
        <title>The Genome Sequence of Spizellomyces punctatus strain DAOM BR117.</title>
        <authorList>
            <consortium name="The Broad Institute Genome Sequencing Platform"/>
            <person name="Russ C."/>
            <person name="Cuomo C."/>
            <person name="Shea T."/>
            <person name="Young S.K."/>
            <person name="Zeng Q."/>
            <person name="Koehrsen M."/>
            <person name="Haas B."/>
            <person name="Borodovsky M."/>
            <person name="Guigo R."/>
            <person name="Alvarado L."/>
            <person name="Berlin A."/>
            <person name="Bochicchio J."/>
            <person name="Borenstein D."/>
            <person name="Chapman S."/>
            <person name="Chen Z."/>
            <person name="Engels R."/>
            <person name="Freedman E."/>
            <person name="Gellesch M."/>
            <person name="Goldberg J."/>
            <person name="Griggs A."/>
            <person name="Gujja S."/>
            <person name="Heiman D."/>
            <person name="Hepburn T."/>
            <person name="Howarth C."/>
            <person name="Jen D."/>
            <person name="Larson L."/>
            <person name="Lewis B."/>
            <person name="Mehta T."/>
            <person name="Park D."/>
            <person name="Pearson M."/>
            <person name="Roberts A."/>
            <person name="Saif S."/>
            <person name="Shenoy N."/>
            <person name="Sisk P."/>
            <person name="Stolte C."/>
            <person name="Sykes S."/>
            <person name="Thomson T."/>
            <person name="Walk T."/>
            <person name="White J."/>
            <person name="Yandava C."/>
            <person name="Burger G."/>
            <person name="Gray M.W."/>
            <person name="Holland P.W.H."/>
            <person name="King N."/>
            <person name="Lang F.B.F."/>
            <person name="Roger A.J."/>
            <person name="Ruiz-Trillo I."/>
            <person name="Lander E."/>
            <person name="Nusbaum C."/>
        </authorList>
    </citation>
    <scope>NUCLEOTIDE SEQUENCE [LARGE SCALE GENOMIC DNA]</scope>
    <source>
        <strain evidence="5 6">DAOM BR117</strain>
    </source>
</reference>
<evidence type="ECO:0000256" key="2">
    <source>
        <dbReference type="ARBA" id="ARBA00022630"/>
    </source>
</evidence>
<dbReference type="OrthoDB" id="10260355at2759"/>
<protein>
    <submittedName>
        <fullName evidence="5">FAD-dependent pyridine nucleotide-disulfide oxidoreductase</fullName>
    </submittedName>
</protein>
<dbReference type="OMA" id="NNPTRHM"/>
<dbReference type="EMBL" id="KQ257463">
    <property type="protein sequence ID" value="KNC97588.1"/>
    <property type="molecule type" value="Genomic_DNA"/>
</dbReference>
<gene>
    <name evidence="5" type="ORF">SPPG_07059</name>
</gene>
<organism evidence="5 6">
    <name type="scientific">Spizellomyces punctatus (strain DAOM BR117)</name>
    <dbReference type="NCBI Taxonomy" id="645134"/>
    <lineage>
        <taxon>Eukaryota</taxon>
        <taxon>Fungi</taxon>
        <taxon>Fungi incertae sedis</taxon>
        <taxon>Chytridiomycota</taxon>
        <taxon>Chytridiomycota incertae sedis</taxon>
        <taxon>Chytridiomycetes</taxon>
        <taxon>Spizellomycetales</taxon>
        <taxon>Spizellomycetaceae</taxon>
        <taxon>Spizellomyces</taxon>
    </lineage>
</organism>
<dbReference type="PRINTS" id="PR00469">
    <property type="entry name" value="PNDRDTASEII"/>
</dbReference>
<dbReference type="GO" id="GO:0097237">
    <property type="term" value="P:cellular response to toxic substance"/>
    <property type="evidence" value="ECO:0007669"/>
    <property type="project" value="UniProtKB-ARBA"/>
</dbReference>
<dbReference type="GO" id="GO:0016491">
    <property type="term" value="F:oxidoreductase activity"/>
    <property type="evidence" value="ECO:0007669"/>
    <property type="project" value="UniProtKB-KW"/>
</dbReference>
<name>A0A0L0HA92_SPIPD</name>
<keyword evidence="2" id="KW-0285">Flavoprotein</keyword>
<evidence type="ECO:0000256" key="3">
    <source>
        <dbReference type="ARBA" id="ARBA00023002"/>
    </source>
</evidence>
<dbReference type="PRINTS" id="PR00368">
    <property type="entry name" value="FADPNR"/>
</dbReference>
<dbReference type="eggNOG" id="ENOG502S1DJ">
    <property type="taxonomic scope" value="Eukaryota"/>
</dbReference>
<evidence type="ECO:0000313" key="5">
    <source>
        <dbReference type="EMBL" id="KNC97588.1"/>
    </source>
</evidence>
<dbReference type="InterPro" id="IPR050097">
    <property type="entry name" value="Ferredoxin-NADP_redctase_2"/>
</dbReference>
<dbReference type="InParanoid" id="A0A0L0HA92"/>
<dbReference type="Gene3D" id="3.50.50.60">
    <property type="entry name" value="FAD/NAD(P)-binding domain"/>
    <property type="match status" value="2"/>
</dbReference>
<dbReference type="RefSeq" id="XP_016605628.1">
    <property type="nucleotide sequence ID" value="XM_016755237.1"/>
</dbReference>
<keyword evidence="3" id="KW-0560">Oxidoreductase</keyword>
<dbReference type="PANTHER" id="PTHR48105">
    <property type="entry name" value="THIOREDOXIN REDUCTASE 1-RELATED-RELATED"/>
    <property type="match status" value="1"/>
</dbReference>
<dbReference type="GeneID" id="27690307"/>
<accession>A0A0L0HA92</accession>
<sequence length="332" mass="35868">MSTSTTTYETIVIGGSFAGLSAALQIARSCRKVLVIDSSENRNRFAQHAHGFLGHDGKSPSDILTESKAQLRRYSDCTIVENVRVVSIQNLTAEKGASPSFNVVTSDEKTLHTRRIILATGLKDNLPPVEGLQESWGKSVFHCPYCHGYEFRGKPLGLLYTTPIQSHQARLLPDLTKDIILFTGGAINGTESVFPAVQLSTEETALWEKLGIKLEHTPVSKFVRDSNAESELSYVELSDGRKIERRGVLLLPPLTLSTPNLVADLGCDVTPSPFGVDLIKVDPATQVTSIPGVYAAGDSVRPMNVAVAVADGSIAGIMCHQSLVAEDIKKIQ</sequence>
<dbReference type="AlphaFoldDB" id="A0A0L0HA92"/>
<dbReference type="SUPFAM" id="SSF51905">
    <property type="entry name" value="FAD/NAD(P)-binding domain"/>
    <property type="match status" value="1"/>
</dbReference>
<proteinExistence type="inferred from homology"/>
<dbReference type="InterPro" id="IPR023753">
    <property type="entry name" value="FAD/NAD-binding_dom"/>
</dbReference>
<dbReference type="VEuPathDB" id="FungiDB:SPPG_07059"/>